<dbReference type="Proteomes" id="UP001056012">
    <property type="component" value="Chromosome 3"/>
</dbReference>
<dbReference type="EMBL" id="CP089276">
    <property type="protein sequence ID" value="USP77390.1"/>
    <property type="molecule type" value="Genomic_DNA"/>
</dbReference>
<evidence type="ECO:0000313" key="2">
    <source>
        <dbReference type="Proteomes" id="UP001056012"/>
    </source>
</evidence>
<reference evidence="1" key="1">
    <citation type="submission" date="2021-12" db="EMBL/GenBank/DDBJ databases">
        <title>Curvularia clavata genome.</title>
        <authorList>
            <person name="Cao Y."/>
        </authorList>
    </citation>
    <scope>NUCLEOTIDE SEQUENCE</scope>
    <source>
        <strain evidence="1">Yc1106</strain>
    </source>
</reference>
<name>A0A9Q8Z929_CURCL</name>
<organism evidence="1 2">
    <name type="scientific">Curvularia clavata</name>
    <dbReference type="NCBI Taxonomy" id="95742"/>
    <lineage>
        <taxon>Eukaryota</taxon>
        <taxon>Fungi</taxon>
        <taxon>Dikarya</taxon>
        <taxon>Ascomycota</taxon>
        <taxon>Pezizomycotina</taxon>
        <taxon>Dothideomycetes</taxon>
        <taxon>Pleosporomycetidae</taxon>
        <taxon>Pleosporales</taxon>
        <taxon>Pleosporineae</taxon>
        <taxon>Pleosporaceae</taxon>
        <taxon>Curvularia</taxon>
    </lineage>
</organism>
<dbReference type="OrthoDB" id="414540at2759"/>
<gene>
    <name evidence="1" type="ORF">yc1106_04664</name>
</gene>
<accession>A0A9Q8Z929</accession>
<evidence type="ECO:0000313" key="1">
    <source>
        <dbReference type="EMBL" id="USP77390.1"/>
    </source>
</evidence>
<sequence>MSSPAPPSTASSLYKALHATALSFIGSQSDNPSLPTRIDFPRLETLCTPSFTHSFGHTYFASLSPPHLHGSLSLSAFTSHLSSMLTRLETWEAKISDVLVDEAKREVMLRISFFMRAKGVEEVVENEIVWVLGMEEQGEKEQGQWKVCRSVEFVDGVAAGRLKELMMGGAK</sequence>
<proteinExistence type="predicted"/>
<protein>
    <submittedName>
        <fullName evidence="1">Uncharacterized protein</fullName>
    </submittedName>
</protein>
<dbReference type="AlphaFoldDB" id="A0A9Q8Z929"/>
<keyword evidence="2" id="KW-1185">Reference proteome</keyword>
<dbReference type="VEuPathDB" id="FungiDB:yc1106_04664"/>